<protein>
    <submittedName>
        <fullName evidence="2">Uncharacterized protein</fullName>
    </submittedName>
</protein>
<reference evidence="2" key="1">
    <citation type="journal article" date="2023" name="IMA Fungus">
        <title>Comparative genomic study of the Penicillium genus elucidates a diverse pangenome and 15 lateral gene transfer events.</title>
        <authorList>
            <person name="Petersen C."/>
            <person name="Sorensen T."/>
            <person name="Nielsen M.R."/>
            <person name="Sondergaard T.E."/>
            <person name="Sorensen J.L."/>
            <person name="Fitzpatrick D.A."/>
            <person name="Frisvad J.C."/>
            <person name="Nielsen K.L."/>
        </authorList>
    </citation>
    <scope>NUCLEOTIDE SEQUENCE</scope>
    <source>
        <strain evidence="2">IBT 17514</strain>
    </source>
</reference>
<evidence type="ECO:0000313" key="3">
    <source>
        <dbReference type="Proteomes" id="UP001215712"/>
    </source>
</evidence>
<gene>
    <name evidence="2" type="ORF">N7493_005941</name>
</gene>
<comment type="caution">
    <text evidence="2">The sequence shown here is derived from an EMBL/GenBank/DDBJ whole genome shotgun (WGS) entry which is preliminary data.</text>
</comment>
<evidence type="ECO:0000256" key="1">
    <source>
        <dbReference type="SAM" id="MobiDB-lite"/>
    </source>
</evidence>
<evidence type="ECO:0000313" key="2">
    <source>
        <dbReference type="EMBL" id="KAJ5726914.1"/>
    </source>
</evidence>
<dbReference type="Proteomes" id="UP001215712">
    <property type="component" value="Unassembled WGS sequence"/>
</dbReference>
<organism evidence="2 3">
    <name type="scientific">Penicillium malachiteum</name>
    <dbReference type="NCBI Taxonomy" id="1324776"/>
    <lineage>
        <taxon>Eukaryota</taxon>
        <taxon>Fungi</taxon>
        <taxon>Dikarya</taxon>
        <taxon>Ascomycota</taxon>
        <taxon>Pezizomycotina</taxon>
        <taxon>Eurotiomycetes</taxon>
        <taxon>Eurotiomycetidae</taxon>
        <taxon>Eurotiales</taxon>
        <taxon>Aspergillaceae</taxon>
        <taxon>Penicillium</taxon>
    </lineage>
</organism>
<reference evidence="2" key="2">
    <citation type="submission" date="2023-01" db="EMBL/GenBank/DDBJ databases">
        <authorList>
            <person name="Petersen C."/>
        </authorList>
    </citation>
    <scope>NUCLEOTIDE SEQUENCE</scope>
    <source>
        <strain evidence="2">IBT 17514</strain>
    </source>
</reference>
<keyword evidence="3" id="KW-1185">Reference proteome</keyword>
<proteinExistence type="predicted"/>
<sequence length="65" mass="7066">MPYNSGSDDKVVVGQAQIGIVAPTKSLQQVLSSGQAARNRREENNKGDYSDFAHALEEESTEQGR</sequence>
<dbReference type="EMBL" id="JAQJAN010000007">
    <property type="protein sequence ID" value="KAJ5726914.1"/>
    <property type="molecule type" value="Genomic_DNA"/>
</dbReference>
<name>A0AAD6MVX9_9EURO</name>
<feature type="compositionally biased region" description="Basic and acidic residues" evidence="1">
    <location>
        <begin position="39"/>
        <end position="65"/>
    </location>
</feature>
<dbReference type="AlphaFoldDB" id="A0AAD6MVX9"/>
<feature type="compositionally biased region" description="Polar residues" evidence="1">
    <location>
        <begin position="27"/>
        <end position="36"/>
    </location>
</feature>
<accession>A0AAD6MVX9</accession>
<feature type="region of interest" description="Disordered" evidence="1">
    <location>
        <begin position="27"/>
        <end position="65"/>
    </location>
</feature>